<gene>
    <name evidence="3" type="ORF">QBC33DRAFT_353592</name>
</gene>
<sequence length="713" mass="78994">MVPPKTPNTPRQQTLEATLGRPRVNTVIRRPRNSQANATSRQLNSPNSVGGTTIGSLPRRQQSQLNSPNLVGGTAIGSSPRRQRASFLPRSQGSSVALDKPTSSSSSESAVEDLFDDGEGQKSLPSFRAPAPRSRHKSDASVASGSNSLGRLSSQPRPIVIEDDSDDKPLAPAPSSTRGKLKRKTVGSEGGKEDRPLAPFPSSNRQRSENKAGTSKDVNKDKPVARIPSSGRIPSSSRQTPQKRTATSKDSDKLLDLPHPSGQRNPKKRAVSSEDSDEDDVVQPTKRRRLTRRVTSNADTPSADTPSADTSSANESNHESSSKEPTTPPQSKQEADCLYTLMKRGSRRSAQSSRSANRKFLLYRRRRAGEVISEEDLSPPSEGHRIAMYDTDSDHPALEEFEDDEEGVPANESTSESRNNGNRAVHHGEDDDKMADFIVDDDDGPLGAPAELLELPAQFSAKSHRPLEYQFAKAIEWLVHLKINPTFPQRKHAEYLIPWRKLNDEFRGLAQSKFISSSWGPEFRLALLARPSFTAVEMSPVTIDDSITCKACNRPHPARWVVSFRGAPYHQDATGDHFLEDVDQGSCGEDEDEDEDEGDCDEDGNLIPMEEKEWHMGSVCKSNAETSHLLVHWRHNLLDYVTGALEAQKYMQPAKLEKRKKMTPDQRKKEVEQIIKGWSTGTKSIMNDLILEFKKNLKTAHNKSTTGGRERRW</sequence>
<protein>
    <recommendedName>
        <fullName evidence="2">DUF4211 domain-containing protein</fullName>
    </recommendedName>
</protein>
<feature type="compositionally biased region" description="Basic and acidic residues" evidence="1">
    <location>
        <begin position="247"/>
        <end position="256"/>
    </location>
</feature>
<dbReference type="Pfam" id="PF13926">
    <property type="entry name" value="DUF4211"/>
    <property type="match status" value="1"/>
</dbReference>
<feature type="compositionally biased region" description="Acidic residues" evidence="1">
    <location>
        <begin position="588"/>
        <end position="602"/>
    </location>
</feature>
<comment type="caution">
    <text evidence="3">The sequence shown here is derived from an EMBL/GenBank/DDBJ whole genome shotgun (WGS) entry which is preliminary data.</text>
</comment>
<evidence type="ECO:0000259" key="2">
    <source>
        <dbReference type="Pfam" id="PF13926"/>
    </source>
</evidence>
<dbReference type="RefSeq" id="XP_060285590.1">
    <property type="nucleotide sequence ID" value="XM_060423855.1"/>
</dbReference>
<dbReference type="AlphaFoldDB" id="A0AAJ0FIZ6"/>
<dbReference type="GeneID" id="85307042"/>
<evidence type="ECO:0000313" key="4">
    <source>
        <dbReference type="Proteomes" id="UP001244011"/>
    </source>
</evidence>
<organism evidence="3 4">
    <name type="scientific">Phialemonium atrogriseum</name>
    <dbReference type="NCBI Taxonomy" id="1093897"/>
    <lineage>
        <taxon>Eukaryota</taxon>
        <taxon>Fungi</taxon>
        <taxon>Dikarya</taxon>
        <taxon>Ascomycota</taxon>
        <taxon>Pezizomycotina</taxon>
        <taxon>Sordariomycetes</taxon>
        <taxon>Sordariomycetidae</taxon>
        <taxon>Cephalothecales</taxon>
        <taxon>Cephalothecaceae</taxon>
        <taxon>Phialemonium</taxon>
    </lineage>
</organism>
<feature type="compositionally biased region" description="Polar residues" evidence="1">
    <location>
        <begin position="141"/>
        <end position="156"/>
    </location>
</feature>
<reference evidence="3" key="1">
    <citation type="submission" date="2023-06" db="EMBL/GenBank/DDBJ databases">
        <title>Genome-scale phylogeny and comparative genomics of the fungal order Sordariales.</title>
        <authorList>
            <consortium name="Lawrence Berkeley National Laboratory"/>
            <person name="Hensen N."/>
            <person name="Bonometti L."/>
            <person name="Westerberg I."/>
            <person name="Brannstrom I.O."/>
            <person name="Guillou S."/>
            <person name="Cros-Aarteil S."/>
            <person name="Calhoun S."/>
            <person name="Haridas S."/>
            <person name="Kuo A."/>
            <person name="Mondo S."/>
            <person name="Pangilinan J."/>
            <person name="Riley R."/>
            <person name="Labutti K."/>
            <person name="Andreopoulos B."/>
            <person name="Lipzen A."/>
            <person name="Chen C."/>
            <person name="Yanf M."/>
            <person name="Daum C."/>
            <person name="Ng V."/>
            <person name="Clum A."/>
            <person name="Steindorff A."/>
            <person name="Ohm R."/>
            <person name="Martin F."/>
            <person name="Silar P."/>
            <person name="Natvig D."/>
            <person name="Lalanne C."/>
            <person name="Gautier V."/>
            <person name="Ament-Velasquez S.L."/>
            <person name="Kruys A."/>
            <person name="Hutchinson M.I."/>
            <person name="Powell A.J."/>
            <person name="Barry K."/>
            <person name="Miller A.N."/>
            <person name="Grigoriev I.V."/>
            <person name="Debuchy R."/>
            <person name="Gladieux P."/>
            <person name="Thoren M.H."/>
            <person name="Johannesson H."/>
        </authorList>
    </citation>
    <scope>NUCLEOTIDE SEQUENCE</scope>
    <source>
        <strain evidence="3">8032-3</strain>
    </source>
</reference>
<evidence type="ECO:0000256" key="1">
    <source>
        <dbReference type="SAM" id="MobiDB-lite"/>
    </source>
</evidence>
<feature type="compositionally biased region" description="Low complexity" evidence="1">
    <location>
        <begin position="226"/>
        <end position="238"/>
    </location>
</feature>
<keyword evidence="4" id="KW-1185">Reference proteome</keyword>
<feature type="compositionally biased region" description="Low complexity" evidence="1">
    <location>
        <begin position="298"/>
        <end position="315"/>
    </location>
</feature>
<accession>A0AAJ0FIZ6</accession>
<feature type="region of interest" description="Disordered" evidence="1">
    <location>
        <begin position="399"/>
        <end position="430"/>
    </location>
</feature>
<dbReference type="Proteomes" id="UP001244011">
    <property type="component" value="Unassembled WGS sequence"/>
</dbReference>
<feature type="region of interest" description="Disordered" evidence="1">
    <location>
        <begin position="1"/>
        <end position="383"/>
    </location>
</feature>
<dbReference type="EMBL" id="MU839003">
    <property type="protein sequence ID" value="KAK1769377.1"/>
    <property type="molecule type" value="Genomic_DNA"/>
</dbReference>
<proteinExistence type="predicted"/>
<feature type="compositionally biased region" description="Polar residues" evidence="1">
    <location>
        <begin position="33"/>
        <end position="69"/>
    </location>
</feature>
<name>A0AAJ0FIZ6_9PEZI</name>
<feature type="compositionally biased region" description="Polar residues" evidence="1">
    <location>
        <begin position="323"/>
        <end position="332"/>
    </location>
</feature>
<evidence type="ECO:0000313" key="3">
    <source>
        <dbReference type="EMBL" id="KAK1769377.1"/>
    </source>
</evidence>
<dbReference type="InterPro" id="IPR025451">
    <property type="entry name" value="DUF4211"/>
</dbReference>
<feature type="region of interest" description="Disordered" evidence="1">
    <location>
        <begin position="580"/>
        <end position="602"/>
    </location>
</feature>
<feature type="compositionally biased region" description="Polar residues" evidence="1">
    <location>
        <begin position="411"/>
        <end position="422"/>
    </location>
</feature>
<feature type="domain" description="DUF4211" evidence="2">
    <location>
        <begin position="436"/>
        <end position="572"/>
    </location>
</feature>